<dbReference type="PANTHER" id="PTHR33751:SF1">
    <property type="entry name" value="CBB3-TYPE CYTOCHROME C OXIDASE SUBUNIT FIXP"/>
    <property type="match status" value="1"/>
</dbReference>
<dbReference type="GO" id="GO:0046872">
    <property type="term" value="F:metal ion binding"/>
    <property type="evidence" value="ECO:0007669"/>
    <property type="project" value="UniProtKB-KW"/>
</dbReference>
<dbReference type="EMBL" id="JAUUUU010000004">
    <property type="protein sequence ID" value="MDP1520954.1"/>
    <property type="molecule type" value="Genomic_DNA"/>
</dbReference>
<dbReference type="Pfam" id="PF13442">
    <property type="entry name" value="Cytochrome_CBB3"/>
    <property type="match status" value="1"/>
</dbReference>
<dbReference type="PANTHER" id="PTHR33751">
    <property type="entry name" value="CBB3-TYPE CYTOCHROME C OXIDASE SUBUNIT FIXP"/>
    <property type="match status" value="1"/>
</dbReference>
<dbReference type="InterPro" id="IPR036909">
    <property type="entry name" value="Cyt_c-like_dom_sf"/>
</dbReference>
<protein>
    <submittedName>
        <fullName evidence="6">Cytochrome c</fullName>
    </submittedName>
</protein>
<evidence type="ECO:0000259" key="5">
    <source>
        <dbReference type="PROSITE" id="PS51007"/>
    </source>
</evidence>
<dbReference type="SUPFAM" id="SSF46626">
    <property type="entry name" value="Cytochrome c"/>
    <property type="match status" value="1"/>
</dbReference>
<evidence type="ECO:0000256" key="1">
    <source>
        <dbReference type="ARBA" id="ARBA00022617"/>
    </source>
</evidence>
<dbReference type="RefSeq" id="WP_305170557.1">
    <property type="nucleotide sequence ID" value="NZ_JAUUUU010000004.1"/>
</dbReference>
<evidence type="ECO:0000256" key="2">
    <source>
        <dbReference type="ARBA" id="ARBA00022723"/>
    </source>
</evidence>
<dbReference type="InterPro" id="IPR009056">
    <property type="entry name" value="Cyt_c-like_dom"/>
</dbReference>
<keyword evidence="1 4" id="KW-0349">Heme</keyword>
<keyword evidence="7" id="KW-1185">Reference proteome</keyword>
<dbReference type="PROSITE" id="PS51007">
    <property type="entry name" value="CYTC"/>
    <property type="match status" value="1"/>
</dbReference>
<reference evidence="6" key="1">
    <citation type="journal article" date="2010" name="Int. J. Syst. Evol. Microbiol.">
        <title>Porticoccus litoralis gen. nov., sp. nov., a gammaproteobacterium isolated from the Yellow Sea.</title>
        <authorList>
            <person name="Oh H.M."/>
            <person name="Kim H."/>
            <person name="Kim K.M."/>
            <person name="Min G.S."/>
            <person name="Cho J.C."/>
        </authorList>
    </citation>
    <scope>NUCLEOTIDE SEQUENCE</scope>
    <source>
        <strain evidence="6">DSM 25064</strain>
    </source>
</reference>
<dbReference type="GO" id="GO:0009055">
    <property type="term" value="F:electron transfer activity"/>
    <property type="evidence" value="ECO:0007669"/>
    <property type="project" value="InterPro"/>
</dbReference>
<evidence type="ECO:0000313" key="7">
    <source>
        <dbReference type="Proteomes" id="UP001178354"/>
    </source>
</evidence>
<proteinExistence type="predicted"/>
<evidence type="ECO:0000313" key="6">
    <source>
        <dbReference type="EMBL" id="MDP1520954.1"/>
    </source>
</evidence>
<keyword evidence="2 4" id="KW-0479">Metal-binding</keyword>
<reference evidence="6" key="2">
    <citation type="submission" date="2023-08" db="EMBL/GenBank/DDBJ databases">
        <authorList>
            <person name="Luo J."/>
        </authorList>
    </citation>
    <scope>NUCLEOTIDE SEQUENCE</scope>
    <source>
        <strain evidence="6">DSM 25064</strain>
    </source>
</reference>
<sequence>MIVLRSNQGKEWYEPCLALAGKVTHAVRLCMWVVLLALGLNAGMAMAGGTPTNDEGGPLGENEVAQILASPEAAAAGEGLFNQVCVYCHGAKGIGGKARKMQCRTYDPNYLFNTIANGKKRGAFVMPSWKQSYDDKTMWELASYIMTLKDLEHCQ</sequence>
<evidence type="ECO:0000256" key="3">
    <source>
        <dbReference type="ARBA" id="ARBA00023004"/>
    </source>
</evidence>
<dbReference type="Proteomes" id="UP001178354">
    <property type="component" value="Unassembled WGS sequence"/>
</dbReference>
<name>A0AAW8B6A2_9GAMM</name>
<dbReference type="Gene3D" id="1.10.760.10">
    <property type="entry name" value="Cytochrome c-like domain"/>
    <property type="match status" value="1"/>
</dbReference>
<feature type="domain" description="Cytochrome c" evidence="5">
    <location>
        <begin position="72"/>
        <end position="149"/>
    </location>
</feature>
<organism evidence="6 7">
    <name type="scientific">Porticoccus litoralis</name>
    <dbReference type="NCBI Taxonomy" id="434086"/>
    <lineage>
        <taxon>Bacteria</taxon>
        <taxon>Pseudomonadati</taxon>
        <taxon>Pseudomonadota</taxon>
        <taxon>Gammaproteobacteria</taxon>
        <taxon>Cellvibrionales</taxon>
        <taxon>Porticoccaceae</taxon>
        <taxon>Porticoccus</taxon>
    </lineage>
</organism>
<dbReference type="GO" id="GO:0020037">
    <property type="term" value="F:heme binding"/>
    <property type="evidence" value="ECO:0007669"/>
    <property type="project" value="InterPro"/>
</dbReference>
<dbReference type="InterPro" id="IPR050597">
    <property type="entry name" value="Cytochrome_c_Oxidase_Subunit"/>
</dbReference>
<keyword evidence="3 4" id="KW-0408">Iron</keyword>
<comment type="caution">
    <text evidence="6">The sequence shown here is derived from an EMBL/GenBank/DDBJ whole genome shotgun (WGS) entry which is preliminary data.</text>
</comment>
<dbReference type="AlphaFoldDB" id="A0AAW8B6A2"/>
<gene>
    <name evidence="6" type="ORF">Q8A57_08240</name>
</gene>
<evidence type="ECO:0000256" key="4">
    <source>
        <dbReference type="PROSITE-ProRule" id="PRU00433"/>
    </source>
</evidence>
<accession>A0AAW8B6A2</accession>